<dbReference type="GO" id="GO:0003700">
    <property type="term" value="F:DNA-binding transcription factor activity"/>
    <property type="evidence" value="ECO:0007669"/>
    <property type="project" value="InterPro"/>
</dbReference>
<name>A0A291LWL8_9RHOB</name>
<dbReference type="PROSITE" id="PS50931">
    <property type="entry name" value="HTH_LYSR"/>
    <property type="match status" value="1"/>
</dbReference>
<protein>
    <recommendedName>
        <fullName evidence="5">HTH lysR-type domain-containing protein</fullName>
    </recommendedName>
</protein>
<gene>
    <name evidence="6" type="ORF">CBW24_03360</name>
</gene>
<dbReference type="SUPFAM" id="SSF46785">
    <property type="entry name" value="Winged helix' DNA-binding domain"/>
    <property type="match status" value="1"/>
</dbReference>
<dbReference type="AlphaFoldDB" id="A0A291LWL8"/>
<evidence type="ECO:0000259" key="5">
    <source>
        <dbReference type="PROSITE" id="PS50931"/>
    </source>
</evidence>
<dbReference type="Gene3D" id="1.10.10.10">
    <property type="entry name" value="Winged helix-like DNA-binding domain superfamily/Winged helix DNA-binding domain"/>
    <property type="match status" value="1"/>
</dbReference>
<dbReference type="KEGG" id="cmag:CBW24_03360"/>
<dbReference type="FunFam" id="1.10.10.10:FF:000001">
    <property type="entry name" value="LysR family transcriptional regulator"/>
    <property type="match status" value="1"/>
</dbReference>
<sequence length="296" mass="32336">MDLSLLADFLELARELNFSRAAEARNLTQPAFSRRIRALEDAVGTPLVTRTTRSVALTPAGQAFQPRAAALVRLYAEARKDALEAAGATALSLNLAATHALSYTFVPQWLMQISAPARFGSLNMVSDSHRQCTRLMLRGDATFFISHKGLEGRDSFPDRQFQHHVIGTDRLAPLCAPDADGAPRWRLDGAGDVPFLAYGEASGLHAILEAHWSRHGRPAFATRMNSVLAATNMEMAREGQGVAYLPLSLARQALDAGTLRRAALPDHDIPVEVVIYRPRSRLSPNGEAFWTRATAN</sequence>
<dbReference type="CDD" id="cd05466">
    <property type="entry name" value="PBP2_LTTR_substrate"/>
    <property type="match status" value="1"/>
</dbReference>
<feature type="domain" description="HTH lysR-type" evidence="5">
    <location>
        <begin position="1"/>
        <end position="58"/>
    </location>
</feature>
<accession>A0A291LWL8</accession>
<keyword evidence="4" id="KW-0804">Transcription</keyword>
<evidence type="ECO:0000313" key="7">
    <source>
        <dbReference type="Proteomes" id="UP000219050"/>
    </source>
</evidence>
<dbReference type="PRINTS" id="PR00039">
    <property type="entry name" value="HTHLYSR"/>
</dbReference>
<evidence type="ECO:0000256" key="4">
    <source>
        <dbReference type="ARBA" id="ARBA00023163"/>
    </source>
</evidence>
<dbReference type="InterPro" id="IPR000847">
    <property type="entry name" value="LysR_HTH_N"/>
</dbReference>
<dbReference type="InterPro" id="IPR005119">
    <property type="entry name" value="LysR_subst-bd"/>
</dbReference>
<proteinExistence type="inferred from homology"/>
<dbReference type="PANTHER" id="PTHR30126:SF2">
    <property type="entry name" value="HTH-TYPE TRANSCRIPTIONAL REGULATOR YJIE"/>
    <property type="match status" value="1"/>
</dbReference>
<dbReference type="Gene3D" id="3.40.190.290">
    <property type="match status" value="1"/>
</dbReference>
<reference evidence="6 7" key="1">
    <citation type="submission" date="2017-05" db="EMBL/GenBank/DDBJ databases">
        <title>Comparative genomic and metabolic analysis of manganese-oxidizing mechanisms in Celeribater manganoxidans DY25T: its adaption to the environment of polymetallic nodule.</title>
        <authorList>
            <person name="Wang X."/>
        </authorList>
    </citation>
    <scope>NUCLEOTIDE SEQUENCE [LARGE SCALE GENOMIC DNA]</scope>
    <source>
        <strain evidence="6 7">DY25</strain>
    </source>
</reference>
<keyword evidence="2" id="KW-0805">Transcription regulation</keyword>
<dbReference type="OrthoDB" id="528082at2"/>
<dbReference type="InterPro" id="IPR036390">
    <property type="entry name" value="WH_DNA-bd_sf"/>
</dbReference>
<keyword evidence="7" id="KW-1185">Reference proteome</keyword>
<dbReference type="RefSeq" id="WP_097372678.1">
    <property type="nucleotide sequence ID" value="NZ_CP021404.1"/>
</dbReference>
<dbReference type="Pfam" id="PF00126">
    <property type="entry name" value="HTH_1"/>
    <property type="match status" value="1"/>
</dbReference>
<comment type="similarity">
    <text evidence="1">Belongs to the LysR transcriptional regulatory family.</text>
</comment>
<dbReference type="Pfam" id="PF03466">
    <property type="entry name" value="LysR_substrate"/>
    <property type="match status" value="1"/>
</dbReference>
<organism evidence="6 7">
    <name type="scientific">Pacificitalea manganoxidans</name>
    <dbReference type="NCBI Taxonomy" id="1411902"/>
    <lineage>
        <taxon>Bacteria</taxon>
        <taxon>Pseudomonadati</taxon>
        <taxon>Pseudomonadota</taxon>
        <taxon>Alphaproteobacteria</taxon>
        <taxon>Rhodobacterales</taxon>
        <taxon>Paracoccaceae</taxon>
        <taxon>Pacificitalea</taxon>
    </lineage>
</organism>
<dbReference type="Proteomes" id="UP000219050">
    <property type="component" value="Chromosome"/>
</dbReference>
<dbReference type="EMBL" id="CP021404">
    <property type="protein sequence ID" value="ATI41133.1"/>
    <property type="molecule type" value="Genomic_DNA"/>
</dbReference>
<keyword evidence="3" id="KW-0238">DNA-binding</keyword>
<dbReference type="PANTHER" id="PTHR30126">
    <property type="entry name" value="HTH-TYPE TRANSCRIPTIONAL REGULATOR"/>
    <property type="match status" value="1"/>
</dbReference>
<evidence type="ECO:0000256" key="2">
    <source>
        <dbReference type="ARBA" id="ARBA00023015"/>
    </source>
</evidence>
<dbReference type="GO" id="GO:0000976">
    <property type="term" value="F:transcription cis-regulatory region binding"/>
    <property type="evidence" value="ECO:0007669"/>
    <property type="project" value="TreeGrafter"/>
</dbReference>
<evidence type="ECO:0000256" key="3">
    <source>
        <dbReference type="ARBA" id="ARBA00023125"/>
    </source>
</evidence>
<dbReference type="SUPFAM" id="SSF53850">
    <property type="entry name" value="Periplasmic binding protein-like II"/>
    <property type="match status" value="1"/>
</dbReference>
<evidence type="ECO:0000313" key="6">
    <source>
        <dbReference type="EMBL" id="ATI41133.1"/>
    </source>
</evidence>
<evidence type="ECO:0000256" key="1">
    <source>
        <dbReference type="ARBA" id="ARBA00009437"/>
    </source>
</evidence>
<dbReference type="InterPro" id="IPR036388">
    <property type="entry name" value="WH-like_DNA-bd_sf"/>
</dbReference>